<evidence type="ECO:0000313" key="2">
    <source>
        <dbReference type="Proteomes" id="UP000076727"/>
    </source>
</evidence>
<accession>A0A165MTJ1</accession>
<feature type="non-terminal residue" evidence="1">
    <location>
        <position position="259"/>
    </location>
</feature>
<dbReference type="OrthoDB" id="3253976at2759"/>
<sequence>MADLVRSSKPGSDWTPNDLLAYHIRVEYQDSQTFFGLPDLPPPHVDNEVLTAPDAAATQNDDPYSLLRTMDLAMAVAPGEESAVDDFAVQLFRILRYTGRAVGKVARTRKDLAFWVCGQQRHARTDVCIMDASNIILVVQEDKRHLDGSDPEPQLIAEAIAAFYNNNEMRVRELGLPALQSKVLPGITMKGTMPIFYKILVTTELVRAVQLGEYPAEEIVVYAYLPPVPRPARRYNEGMKPLDNRHIILSCYEAFRQFL</sequence>
<dbReference type="EMBL" id="KV429094">
    <property type="protein sequence ID" value="KZT66101.1"/>
    <property type="molecule type" value="Genomic_DNA"/>
</dbReference>
<organism evidence="1 2">
    <name type="scientific">Daedalea quercina L-15889</name>
    <dbReference type="NCBI Taxonomy" id="1314783"/>
    <lineage>
        <taxon>Eukaryota</taxon>
        <taxon>Fungi</taxon>
        <taxon>Dikarya</taxon>
        <taxon>Basidiomycota</taxon>
        <taxon>Agaricomycotina</taxon>
        <taxon>Agaricomycetes</taxon>
        <taxon>Polyporales</taxon>
        <taxon>Fomitopsis</taxon>
    </lineage>
</organism>
<dbReference type="Proteomes" id="UP000076727">
    <property type="component" value="Unassembled WGS sequence"/>
</dbReference>
<keyword evidence="2" id="KW-1185">Reference proteome</keyword>
<proteinExistence type="predicted"/>
<gene>
    <name evidence="1" type="ORF">DAEQUDRAFT_696054</name>
</gene>
<evidence type="ECO:0000313" key="1">
    <source>
        <dbReference type="EMBL" id="KZT66101.1"/>
    </source>
</evidence>
<protein>
    <submittedName>
        <fullName evidence="1">Uncharacterized protein</fullName>
    </submittedName>
</protein>
<reference evidence="1 2" key="1">
    <citation type="journal article" date="2016" name="Mol. Biol. Evol.">
        <title>Comparative Genomics of Early-Diverging Mushroom-Forming Fungi Provides Insights into the Origins of Lignocellulose Decay Capabilities.</title>
        <authorList>
            <person name="Nagy L.G."/>
            <person name="Riley R."/>
            <person name="Tritt A."/>
            <person name="Adam C."/>
            <person name="Daum C."/>
            <person name="Floudas D."/>
            <person name="Sun H."/>
            <person name="Yadav J.S."/>
            <person name="Pangilinan J."/>
            <person name="Larsson K.H."/>
            <person name="Matsuura K."/>
            <person name="Barry K."/>
            <person name="Labutti K."/>
            <person name="Kuo R."/>
            <person name="Ohm R.A."/>
            <person name="Bhattacharya S.S."/>
            <person name="Shirouzu T."/>
            <person name="Yoshinaga Y."/>
            <person name="Martin F.M."/>
            <person name="Grigoriev I.V."/>
            <person name="Hibbett D.S."/>
        </authorList>
    </citation>
    <scope>NUCLEOTIDE SEQUENCE [LARGE SCALE GENOMIC DNA]</scope>
    <source>
        <strain evidence="1 2">L-15889</strain>
    </source>
</reference>
<name>A0A165MTJ1_9APHY</name>
<dbReference type="AlphaFoldDB" id="A0A165MTJ1"/>